<reference evidence="1" key="1">
    <citation type="journal article" date="2021" name="New Phytol.">
        <title>Evolutionary innovations through gain and loss of genes in the ectomycorrhizal Boletales.</title>
        <authorList>
            <person name="Wu G."/>
            <person name="Miyauchi S."/>
            <person name="Morin E."/>
            <person name="Kuo A."/>
            <person name="Drula E."/>
            <person name="Varga T."/>
            <person name="Kohler A."/>
            <person name="Feng B."/>
            <person name="Cao Y."/>
            <person name="Lipzen A."/>
            <person name="Daum C."/>
            <person name="Hundley H."/>
            <person name="Pangilinan J."/>
            <person name="Johnson J."/>
            <person name="Barry K."/>
            <person name="LaButti K."/>
            <person name="Ng V."/>
            <person name="Ahrendt S."/>
            <person name="Min B."/>
            <person name="Choi I.G."/>
            <person name="Park H."/>
            <person name="Plett J.M."/>
            <person name="Magnuson J."/>
            <person name="Spatafora J.W."/>
            <person name="Nagy L.G."/>
            <person name="Henrissat B."/>
            <person name="Grigoriev I.V."/>
            <person name="Yang Z.L."/>
            <person name="Xu J."/>
            <person name="Martin F.M."/>
        </authorList>
    </citation>
    <scope>NUCLEOTIDE SEQUENCE</scope>
    <source>
        <strain evidence="1">ATCC 28755</strain>
    </source>
</reference>
<keyword evidence="2" id="KW-1185">Reference proteome</keyword>
<evidence type="ECO:0000313" key="2">
    <source>
        <dbReference type="Proteomes" id="UP000790377"/>
    </source>
</evidence>
<organism evidence="1 2">
    <name type="scientific">Hygrophoropsis aurantiaca</name>
    <dbReference type="NCBI Taxonomy" id="72124"/>
    <lineage>
        <taxon>Eukaryota</taxon>
        <taxon>Fungi</taxon>
        <taxon>Dikarya</taxon>
        <taxon>Basidiomycota</taxon>
        <taxon>Agaricomycotina</taxon>
        <taxon>Agaricomycetes</taxon>
        <taxon>Agaricomycetidae</taxon>
        <taxon>Boletales</taxon>
        <taxon>Coniophorineae</taxon>
        <taxon>Hygrophoropsidaceae</taxon>
        <taxon>Hygrophoropsis</taxon>
    </lineage>
</organism>
<gene>
    <name evidence="1" type="ORF">BJ138DRAFT_1084169</name>
</gene>
<comment type="caution">
    <text evidence="1">The sequence shown here is derived from an EMBL/GenBank/DDBJ whole genome shotgun (WGS) entry which is preliminary data.</text>
</comment>
<keyword evidence="1" id="KW-0378">Hydrolase</keyword>
<dbReference type="Proteomes" id="UP000790377">
    <property type="component" value="Unassembled WGS sequence"/>
</dbReference>
<evidence type="ECO:0000313" key="1">
    <source>
        <dbReference type="EMBL" id="KAH7912125.1"/>
    </source>
</evidence>
<sequence length="250" mass="28382">MAAYVQDTIMLLGDSLTQGGWEAHGFAQKLSYVYARKLDVINRGLGGYQTDWAIPVFEQIFAKKQEQQHVPKVRLLTIWYGANDASPAPSPQHVPRDRYKSNLAHLIHMVTSPTSPWYSPDTRIILITPPPVNTHQWDGRVFEVTRSYAEAVKEVGLKENIPVADVWTEIWQAAGQDEKSCENFLYDGLHLNAAGYEIIFNSLIKIISEKYPELHYDRLQNVFSPWSEVDVANPRPSLVKRPALVNLAQL</sequence>
<protein>
    <submittedName>
        <fullName evidence="1">SGNH hydrolase-type esterase domain-containing protein</fullName>
    </submittedName>
</protein>
<accession>A0ACB8AG35</accession>
<dbReference type="EMBL" id="MU267658">
    <property type="protein sequence ID" value="KAH7912125.1"/>
    <property type="molecule type" value="Genomic_DNA"/>
</dbReference>
<proteinExistence type="predicted"/>
<name>A0ACB8AG35_9AGAM</name>